<reference evidence="4" key="1">
    <citation type="submission" date="2017-09" db="EMBL/GenBank/DDBJ databases">
        <authorList>
            <person name="Varghese N."/>
            <person name="Submissions S."/>
        </authorList>
    </citation>
    <scope>NUCLEOTIDE SEQUENCE [LARGE SCALE GENOMIC DNA]</scope>
    <source>
        <strain evidence="4">DSM 29961</strain>
    </source>
</reference>
<evidence type="ECO:0000259" key="2">
    <source>
        <dbReference type="Pfam" id="PF01261"/>
    </source>
</evidence>
<dbReference type="InterPro" id="IPR013022">
    <property type="entry name" value="Xyl_isomerase-like_TIM-brl"/>
</dbReference>
<dbReference type="PANTHER" id="PTHR12110:SF41">
    <property type="entry name" value="INOSOSE DEHYDRATASE"/>
    <property type="match status" value="1"/>
</dbReference>
<dbReference type="InterPro" id="IPR050312">
    <property type="entry name" value="IolE/XylAMocC-like"/>
</dbReference>
<keyword evidence="3" id="KW-0413">Isomerase</keyword>
<sequence length="317" mass="35068">MDTLYTRRRFVKQTALAAGALPLVAASFPALAGEAALPLPDVHIFSKHLQFLNYADMATAAAEMGFAGVDVTVRPDGHVRPDRVEEDLPKAVEALKKVGLPPKLMTTAVGDATNAVDVRLLKTASKAGFKLYRMKWYQYEEKKSIPDSIQGFQQQLRALGELNKSLNLIGCYQNHAGLLVGASVWEIWEMLRTAEPAHMGVQYDIRHATVEGGQSWPNGLRLLQPSVKSIAIKDFVWSTKNGVTTVQDVPLGEGIVDFKRYFSLLKKYAIQVPVSLHIEYPTGGAEHGATQLTVPQKEVFAAMKRDLKRLRELWESA</sequence>
<evidence type="ECO:0000313" key="4">
    <source>
        <dbReference type="Proteomes" id="UP000219452"/>
    </source>
</evidence>
<evidence type="ECO:0000313" key="3">
    <source>
        <dbReference type="EMBL" id="SOD82780.1"/>
    </source>
</evidence>
<protein>
    <submittedName>
        <fullName evidence="3">Sugar phosphate isomerase/epimerase</fullName>
    </submittedName>
</protein>
<dbReference type="OrthoDB" id="2561798at2"/>
<dbReference type="Proteomes" id="UP000219452">
    <property type="component" value="Unassembled WGS sequence"/>
</dbReference>
<name>A0A286FHT1_9BACT</name>
<keyword evidence="4" id="KW-1185">Reference proteome</keyword>
<accession>A0A286FHT1</accession>
<dbReference type="SUPFAM" id="SSF51658">
    <property type="entry name" value="Xylose isomerase-like"/>
    <property type="match status" value="1"/>
</dbReference>
<dbReference type="AlphaFoldDB" id="A0A286FHT1"/>
<feature type="signal peptide" evidence="1">
    <location>
        <begin position="1"/>
        <end position="32"/>
    </location>
</feature>
<dbReference type="Gene3D" id="3.20.20.150">
    <property type="entry name" value="Divalent-metal-dependent TIM barrel enzymes"/>
    <property type="match status" value="1"/>
</dbReference>
<dbReference type="RefSeq" id="WP_097126087.1">
    <property type="nucleotide sequence ID" value="NZ_OCNH01000001.1"/>
</dbReference>
<organism evidence="3 4">
    <name type="scientific">Spirosoma fluviale</name>
    <dbReference type="NCBI Taxonomy" id="1597977"/>
    <lineage>
        <taxon>Bacteria</taxon>
        <taxon>Pseudomonadati</taxon>
        <taxon>Bacteroidota</taxon>
        <taxon>Cytophagia</taxon>
        <taxon>Cytophagales</taxon>
        <taxon>Cytophagaceae</taxon>
        <taxon>Spirosoma</taxon>
    </lineage>
</organism>
<dbReference type="InterPro" id="IPR006311">
    <property type="entry name" value="TAT_signal"/>
</dbReference>
<dbReference type="GO" id="GO:0016853">
    <property type="term" value="F:isomerase activity"/>
    <property type="evidence" value="ECO:0007669"/>
    <property type="project" value="UniProtKB-KW"/>
</dbReference>
<evidence type="ECO:0000256" key="1">
    <source>
        <dbReference type="SAM" id="SignalP"/>
    </source>
</evidence>
<dbReference type="Pfam" id="PF01261">
    <property type="entry name" value="AP_endonuc_2"/>
    <property type="match status" value="1"/>
</dbReference>
<dbReference type="PROSITE" id="PS51318">
    <property type="entry name" value="TAT"/>
    <property type="match status" value="1"/>
</dbReference>
<dbReference type="EMBL" id="OCNH01000001">
    <property type="protein sequence ID" value="SOD82780.1"/>
    <property type="molecule type" value="Genomic_DNA"/>
</dbReference>
<dbReference type="InterPro" id="IPR036237">
    <property type="entry name" value="Xyl_isomerase-like_sf"/>
</dbReference>
<proteinExistence type="predicted"/>
<feature type="domain" description="Xylose isomerase-like TIM barrel" evidence="2">
    <location>
        <begin position="60"/>
        <end position="286"/>
    </location>
</feature>
<keyword evidence="1" id="KW-0732">Signal</keyword>
<feature type="chain" id="PRO_5013058213" evidence="1">
    <location>
        <begin position="33"/>
        <end position="317"/>
    </location>
</feature>
<gene>
    <name evidence="3" type="ORF">SAMN06269250_2255</name>
</gene>
<dbReference type="PANTHER" id="PTHR12110">
    <property type="entry name" value="HYDROXYPYRUVATE ISOMERASE"/>
    <property type="match status" value="1"/>
</dbReference>